<evidence type="ECO:0000313" key="3">
    <source>
        <dbReference type="Proteomes" id="UP000479043"/>
    </source>
</evidence>
<keyword evidence="1" id="KW-0812">Transmembrane</keyword>
<keyword evidence="1" id="KW-0472">Membrane</keyword>
<comment type="caution">
    <text evidence="2">The sequence shown here is derived from an EMBL/GenBank/DDBJ whole genome shotgun (WGS) entry which is preliminary data.</text>
</comment>
<proteinExistence type="predicted"/>
<feature type="transmembrane region" description="Helical" evidence="1">
    <location>
        <begin position="6"/>
        <end position="27"/>
    </location>
</feature>
<organism evidence="2 3">
    <name type="scientific">Thalassovita mangrovi</name>
    <dbReference type="NCBI Taxonomy" id="2692236"/>
    <lineage>
        <taxon>Bacteria</taxon>
        <taxon>Pseudomonadati</taxon>
        <taxon>Pseudomonadota</taxon>
        <taxon>Alphaproteobacteria</taxon>
        <taxon>Rhodobacterales</taxon>
        <taxon>Roseobacteraceae</taxon>
        <taxon>Thalassovita</taxon>
    </lineage>
</organism>
<gene>
    <name evidence="2" type="ORF">GR167_12370</name>
</gene>
<protein>
    <submittedName>
        <fullName evidence="2">Uncharacterized protein</fullName>
    </submittedName>
</protein>
<keyword evidence="3" id="KW-1185">Reference proteome</keyword>
<evidence type="ECO:0000256" key="1">
    <source>
        <dbReference type="SAM" id="Phobius"/>
    </source>
</evidence>
<reference evidence="2 3" key="1">
    <citation type="submission" date="2020-01" db="EMBL/GenBank/DDBJ databases">
        <authorList>
            <person name="Chen S."/>
        </authorList>
    </citation>
    <scope>NUCLEOTIDE SEQUENCE [LARGE SCALE GENOMIC DNA]</scope>
    <source>
        <strain evidence="2 3">GS-10</strain>
    </source>
</reference>
<dbReference type="RefSeq" id="WP_160973906.1">
    <property type="nucleotide sequence ID" value="NZ_WWEN01000005.1"/>
</dbReference>
<keyword evidence="1" id="KW-1133">Transmembrane helix</keyword>
<accession>A0A6L8LKC6</accession>
<dbReference type="EMBL" id="WWEN01000005">
    <property type="protein sequence ID" value="MYM56103.1"/>
    <property type="molecule type" value="Genomic_DNA"/>
</dbReference>
<dbReference type="Proteomes" id="UP000479043">
    <property type="component" value="Unassembled WGS sequence"/>
</dbReference>
<sequence>MQADKIAQTALAALVAGLIVFGLLTVGGPGKGRMEKRDGTRLSDLQSLSIFVRCVADTQDKTLPDTLAPVDTCQRDLRLADPYTGEDYRYERVSDTAYRLCAEFEDPDWIIETRAASLDRATGCLQYTYTP</sequence>
<name>A0A6L8LKC6_9RHOB</name>
<dbReference type="AlphaFoldDB" id="A0A6L8LKC6"/>
<evidence type="ECO:0000313" key="2">
    <source>
        <dbReference type="EMBL" id="MYM56103.1"/>
    </source>
</evidence>